<dbReference type="Proteomes" id="UP000257109">
    <property type="component" value="Unassembled WGS sequence"/>
</dbReference>
<sequence length="66" mass="7544">MEIVDFVPVCGSSMKKHRRKGTYHKLESGTDQRMLSLAEHVAHLNNAEICFRKKIHDDDVHLLVAS</sequence>
<accession>A0A371EDC0</accession>
<reference evidence="1" key="1">
    <citation type="submission" date="2018-05" db="EMBL/GenBank/DDBJ databases">
        <title>Draft genome of Mucuna pruriens seed.</title>
        <authorList>
            <person name="Nnadi N.E."/>
            <person name="Vos R."/>
            <person name="Hasami M.H."/>
            <person name="Devisetty U.K."/>
            <person name="Aguiy J.C."/>
        </authorList>
    </citation>
    <scope>NUCLEOTIDE SEQUENCE [LARGE SCALE GENOMIC DNA]</scope>
    <source>
        <strain evidence="1">JCA_2017</strain>
    </source>
</reference>
<dbReference type="AlphaFoldDB" id="A0A371EDC0"/>
<feature type="non-terminal residue" evidence="1">
    <location>
        <position position="1"/>
    </location>
</feature>
<proteinExistence type="predicted"/>
<dbReference type="EMBL" id="QJKJ01014593">
    <property type="protein sequence ID" value="RDX64016.1"/>
    <property type="molecule type" value="Genomic_DNA"/>
</dbReference>
<protein>
    <submittedName>
        <fullName evidence="1">Uncharacterized protein</fullName>
    </submittedName>
</protein>
<evidence type="ECO:0000313" key="1">
    <source>
        <dbReference type="EMBL" id="RDX64016.1"/>
    </source>
</evidence>
<gene>
    <name evidence="1" type="ORF">CR513_57478</name>
</gene>
<dbReference type="OrthoDB" id="764584at2759"/>
<name>A0A371EDC0_MUCPR</name>
<comment type="caution">
    <text evidence="1">The sequence shown here is derived from an EMBL/GenBank/DDBJ whole genome shotgun (WGS) entry which is preliminary data.</text>
</comment>
<keyword evidence="2" id="KW-1185">Reference proteome</keyword>
<organism evidence="1 2">
    <name type="scientific">Mucuna pruriens</name>
    <name type="common">Velvet bean</name>
    <name type="synonym">Dolichos pruriens</name>
    <dbReference type="NCBI Taxonomy" id="157652"/>
    <lineage>
        <taxon>Eukaryota</taxon>
        <taxon>Viridiplantae</taxon>
        <taxon>Streptophyta</taxon>
        <taxon>Embryophyta</taxon>
        <taxon>Tracheophyta</taxon>
        <taxon>Spermatophyta</taxon>
        <taxon>Magnoliopsida</taxon>
        <taxon>eudicotyledons</taxon>
        <taxon>Gunneridae</taxon>
        <taxon>Pentapetalae</taxon>
        <taxon>rosids</taxon>
        <taxon>fabids</taxon>
        <taxon>Fabales</taxon>
        <taxon>Fabaceae</taxon>
        <taxon>Papilionoideae</taxon>
        <taxon>50 kb inversion clade</taxon>
        <taxon>NPAAA clade</taxon>
        <taxon>indigoferoid/millettioid clade</taxon>
        <taxon>Phaseoleae</taxon>
        <taxon>Mucuna</taxon>
    </lineage>
</organism>
<evidence type="ECO:0000313" key="2">
    <source>
        <dbReference type="Proteomes" id="UP000257109"/>
    </source>
</evidence>